<dbReference type="Gene3D" id="3.90.1150.10">
    <property type="entry name" value="Aspartate Aminotransferase, domain 1"/>
    <property type="match status" value="1"/>
</dbReference>
<evidence type="ECO:0000256" key="4">
    <source>
        <dbReference type="ARBA" id="ARBA00011738"/>
    </source>
</evidence>
<dbReference type="EMBL" id="JACHIL010000001">
    <property type="protein sequence ID" value="MBB5090547.1"/>
    <property type="molecule type" value="Genomic_DNA"/>
</dbReference>
<keyword evidence="9" id="KW-0028">Amino-acid biosynthesis</keyword>
<evidence type="ECO:0000256" key="8">
    <source>
        <dbReference type="ARBA" id="ARBA00047481"/>
    </source>
</evidence>
<evidence type="ECO:0000256" key="9">
    <source>
        <dbReference type="HAMAP-Rule" id="MF_01023"/>
    </source>
</evidence>
<keyword evidence="6 9" id="KW-0808">Transferase</keyword>
<dbReference type="CDD" id="cd00609">
    <property type="entry name" value="AAT_like"/>
    <property type="match status" value="1"/>
</dbReference>
<evidence type="ECO:0000256" key="1">
    <source>
        <dbReference type="ARBA" id="ARBA00001933"/>
    </source>
</evidence>
<comment type="catalytic activity">
    <reaction evidence="8 9">
        <text>L-histidinol phosphate + 2-oxoglutarate = 3-(imidazol-4-yl)-2-oxopropyl phosphate + L-glutamate</text>
        <dbReference type="Rhea" id="RHEA:23744"/>
        <dbReference type="ChEBI" id="CHEBI:16810"/>
        <dbReference type="ChEBI" id="CHEBI:29985"/>
        <dbReference type="ChEBI" id="CHEBI:57766"/>
        <dbReference type="ChEBI" id="CHEBI:57980"/>
        <dbReference type="EC" id="2.6.1.9"/>
    </reaction>
</comment>
<feature type="modified residue" description="N6-(pyridoxal phosphate)lysine" evidence="9">
    <location>
        <position position="227"/>
    </location>
</feature>
<dbReference type="InterPro" id="IPR005861">
    <property type="entry name" value="HisP_aminotrans"/>
</dbReference>
<gene>
    <name evidence="9" type="primary">hisC</name>
    <name evidence="11" type="ORF">HNQ68_001059</name>
</gene>
<dbReference type="EC" id="2.6.1.9" evidence="9"/>
<keyword evidence="12" id="KW-1185">Reference proteome</keyword>
<dbReference type="InterPro" id="IPR015421">
    <property type="entry name" value="PyrdxlP-dep_Trfase_major"/>
</dbReference>
<evidence type="ECO:0000259" key="10">
    <source>
        <dbReference type="Pfam" id="PF00155"/>
    </source>
</evidence>
<evidence type="ECO:0000256" key="6">
    <source>
        <dbReference type="ARBA" id="ARBA00022679"/>
    </source>
</evidence>
<evidence type="ECO:0000256" key="2">
    <source>
        <dbReference type="ARBA" id="ARBA00005011"/>
    </source>
</evidence>
<evidence type="ECO:0000256" key="5">
    <source>
        <dbReference type="ARBA" id="ARBA00022576"/>
    </source>
</evidence>
<reference evidence="11 12" key="1">
    <citation type="submission" date="2020-08" db="EMBL/GenBank/DDBJ databases">
        <title>Genomic Encyclopedia of Type Strains, Phase IV (KMG-IV): sequencing the most valuable type-strain genomes for metagenomic binning, comparative biology and taxonomic classification.</title>
        <authorList>
            <person name="Goeker M."/>
        </authorList>
    </citation>
    <scope>NUCLEOTIDE SEQUENCE [LARGE SCALE GENOMIC DNA]</scope>
    <source>
        <strain evidence="11 12">DSM 25620</strain>
    </source>
</reference>
<dbReference type="GO" id="GO:0000105">
    <property type="term" value="P:L-histidine biosynthetic process"/>
    <property type="evidence" value="ECO:0007669"/>
    <property type="project" value="UniProtKB-UniRule"/>
</dbReference>
<dbReference type="InterPro" id="IPR050106">
    <property type="entry name" value="HistidinolP_aminotransfase"/>
</dbReference>
<dbReference type="Gene3D" id="3.40.640.10">
    <property type="entry name" value="Type I PLP-dependent aspartate aminotransferase-like (Major domain)"/>
    <property type="match status" value="1"/>
</dbReference>
<organism evidence="11 12">
    <name type="scientific">Pseudochrobactrum saccharolyticum</name>
    <dbReference type="NCBI Taxonomy" id="354352"/>
    <lineage>
        <taxon>Bacteria</taxon>
        <taxon>Pseudomonadati</taxon>
        <taxon>Pseudomonadota</taxon>
        <taxon>Alphaproteobacteria</taxon>
        <taxon>Hyphomicrobiales</taxon>
        <taxon>Brucellaceae</taxon>
        <taxon>Pseudochrobactrum</taxon>
    </lineage>
</organism>
<keyword evidence="5 9" id="KW-0032">Aminotransferase</keyword>
<dbReference type="HAMAP" id="MF_01023">
    <property type="entry name" value="HisC_aminotrans_2"/>
    <property type="match status" value="1"/>
</dbReference>
<dbReference type="InterPro" id="IPR015422">
    <property type="entry name" value="PyrdxlP-dep_Trfase_small"/>
</dbReference>
<protein>
    <recommendedName>
        <fullName evidence="9">Histidinol-phosphate aminotransferase</fullName>
        <ecNumber evidence="9">2.6.1.9</ecNumber>
    </recommendedName>
    <alternativeName>
        <fullName evidence="9">Imidazole acetol-phosphate transaminase</fullName>
    </alternativeName>
</protein>
<sequence length="370" mass="39996">MMNDFAKAQRPTPKAGVMDIAAYVPGKATVHGVAKVHKLSANESPLGASPHAVEAYRATDHYLSSYPDGEVIALRQAIAETQGLNIENILCGNGSDELLGLLCQTYLAPGDEAIFTDHGFLVYKIQTLAAGAKPVIVKEKDTVIDVDAVLAAVTDKTKVVFITNPGNPTGTYVPFEEVKRLHAGLPPHVLLVLDAAYAEYVRKNDYDAGVALVSASDNVVMTRTFSKIHGLPALRIGWMYAPLHVTDAVNRVRGPFNMNSAAIAAGTAAIRDRDHVQKACAFNAEWAQWLTDEFTKLGLKVTPSVTNFLLVHFPDTQNKSAAKADVYLQSKGYILRRVTSYGFPEALRMSIGSEEANRGVIAALTEFLKS</sequence>
<dbReference type="Proteomes" id="UP000531231">
    <property type="component" value="Unassembled WGS sequence"/>
</dbReference>
<keyword evidence="7 9" id="KW-0663">Pyridoxal phosphate</keyword>
<keyword evidence="9" id="KW-0368">Histidine biosynthesis</keyword>
<dbReference type="GO" id="GO:0004400">
    <property type="term" value="F:histidinol-phosphate transaminase activity"/>
    <property type="evidence" value="ECO:0007669"/>
    <property type="project" value="UniProtKB-UniRule"/>
</dbReference>
<comment type="subunit">
    <text evidence="4 9">Homodimer.</text>
</comment>
<dbReference type="InterPro" id="IPR015424">
    <property type="entry name" value="PyrdxlP-dep_Trfase"/>
</dbReference>
<dbReference type="Pfam" id="PF00155">
    <property type="entry name" value="Aminotran_1_2"/>
    <property type="match status" value="1"/>
</dbReference>
<comment type="pathway">
    <text evidence="2 9">Amino-acid biosynthesis; L-histidine biosynthesis; L-histidine from 5-phospho-alpha-D-ribose 1-diphosphate: step 7/9.</text>
</comment>
<dbReference type="InterPro" id="IPR004839">
    <property type="entry name" value="Aminotransferase_I/II_large"/>
</dbReference>
<name>A0A7W8AHK1_9HYPH</name>
<dbReference type="UniPathway" id="UPA00031">
    <property type="reaction ID" value="UER00012"/>
</dbReference>
<dbReference type="GO" id="GO:0030170">
    <property type="term" value="F:pyridoxal phosphate binding"/>
    <property type="evidence" value="ECO:0007669"/>
    <property type="project" value="InterPro"/>
</dbReference>
<dbReference type="SUPFAM" id="SSF53383">
    <property type="entry name" value="PLP-dependent transferases"/>
    <property type="match status" value="1"/>
</dbReference>
<evidence type="ECO:0000256" key="3">
    <source>
        <dbReference type="ARBA" id="ARBA00007970"/>
    </source>
</evidence>
<dbReference type="PANTHER" id="PTHR43643">
    <property type="entry name" value="HISTIDINOL-PHOSPHATE AMINOTRANSFERASE 2"/>
    <property type="match status" value="1"/>
</dbReference>
<comment type="similarity">
    <text evidence="3 9">Belongs to the class-II pyridoxal-phosphate-dependent aminotransferase family. Histidinol-phosphate aminotransferase subfamily.</text>
</comment>
<comment type="cofactor">
    <cofactor evidence="1 9">
        <name>pyridoxal 5'-phosphate</name>
        <dbReference type="ChEBI" id="CHEBI:597326"/>
    </cofactor>
</comment>
<comment type="caution">
    <text evidence="11">The sequence shown here is derived from an EMBL/GenBank/DDBJ whole genome shotgun (WGS) entry which is preliminary data.</text>
</comment>
<dbReference type="AlphaFoldDB" id="A0A7W8AHK1"/>
<evidence type="ECO:0000256" key="7">
    <source>
        <dbReference type="ARBA" id="ARBA00022898"/>
    </source>
</evidence>
<feature type="domain" description="Aminotransferase class I/classII large" evidence="10">
    <location>
        <begin position="35"/>
        <end position="363"/>
    </location>
</feature>
<proteinExistence type="inferred from homology"/>
<evidence type="ECO:0000313" key="11">
    <source>
        <dbReference type="EMBL" id="MBB5090547.1"/>
    </source>
</evidence>
<evidence type="ECO:0000313" key="12">
    <source>
        <dbReference type="Proteomes" id="UP000531231"/>
    </source>
</evidence>
<dbReference type="PANTHER" id="PTHR43643:SF3">
    <property type="entry name" value="HISTIDINOL-PHOSPHATE AMINOTRANSFERASE"/>
    <property type="match status" value="1"/>
</dbReference>
<accession>A0A7W8AHK1</accession>